<dbReference type="SUPFAM" id="SSF52799">
    <property type="entry name" value="(Phosphotyrosine protein) phosphatases II"/>
    <property type="match status" value="1"/>
</dbReference>
<dbReference type="EMBL" id="BMAT01010499">
    <property type="protein sequence ID" value="GFS27348.1"/>
    <property type="molecule type" value="Genomic_DNA"/>
</dbReference>
<dbReference type="GO" id="GO:0004725">
    <property type="term" value="F:protein tyrosine phosphatase activity"/>
    <property type="evidence" value="ECO:0007669"/>
    <property type="project" value="InterPro"/>
</dbReference>
<evidence type="ECO:0000313" key="2">
    <source>
        <dbReference type="EMBL" id="GFS27348.1"/>
    </source>
</evidence>
<dbReference type="AlphaFoldDB" id="A0AAV4JX23"/>
<organism evidence="2 3">
    <name type="scientific">Elysia marginata</name>
    <dbReference type="NCBI Taxonomy" id="1093978"/>
    <lineage>
        <taxon>Eukaryota</taxon>
        <taxon>Metazoa</taxon>
        <taxon>Spiralia</taxon>
        <taxon>Lophotrochozoa</taxon>
        <taxon>Mollusca</taxon>
        <taxon>Gastropoda</taxon>
        <taxon>Heterobranchia</taxon>
        <taxon>Euthyneura</taxon>
        <taxon>Panpulmonata</taxon>
        <taxon>Sacoglossa</taxon>
        <taxon>Placobranchoidea</taxon>
        <taxon>Plakobranchidae</taxon>
        <taxon>Elysia</taxon>
    </lineage>
</organism>
<dbReference type="InterPro" id="IPR029021">
    <property type="entry name" value="Prot-tyrosine_phosphatase-like"/>
</dbReference>
<dbReference type="Proteomes" id="UP000762676">
    <property type="component" value="Unassembled WGS sequence"/>
</dbReference>
<dbReference type="Gene3D" id="3.90.190.10">
    <property type="entry name" value="Protein tyrosine phosphatase superfamily"/>
    <property type="match status" value="1"/>
</dbReference>
<gene>
    <name evidence="2" type="ORF">ElyMa_005260300</name>
</gene>
<keyword evidence="3" id="KW-1185">Reference proteome</keyword>
<evidence type="ECO:0000313" key="3">
    <source>
        <dbReference type="Proteomes" id="UP000762676"/>
    </source>
</evidence>
<accession>A0AAV4JX23</accession>
<keyword evidence="2" id="KW-0675">Receptor</keyword>
<dbReference type="Pfam" id="PF00102">
    <property type="entry name" value="Y_phosphatase"/>
    <property type="match status" value="1"/>
</dbReference>
<name>A0AAV4JX23_9GAST</name>
<proteinExistence type="predicted"/>
<protein>
    <submittedName>
        <fullName evidence="2">Receptor-type tyrosine-protein phosphatase mu</fullName>
    </submittedName>
</protein>
<reference evidence="2 3" key="1">
    <citation type="journal article" date="2021" name="Elife">
        <title>Chloroplast acquisition without the gene transfer in kleptoplastic sea slugs, Plakobranchus ocellatus.</title>
        <authorList>
            <person name="Maeda T."/>
            <person name="Takahashi S."/>
            <person name="Yoshida T."/>
            <person name="Shimamura S."/>
            <person name="Takaki Y."/>
            <person name="Nagai Y."/>
            <person name="Toyoda A."/>
            <person name="Suzuki Y."/>
            <person name="Arimoto A."/>
            <person name="Ishii H."/>
            <person name="Satoh N."/>
            <person name="Nishiyama T."/>
            <person name="Hasebe M."/>
            <person name="Maruyama T."/>
            <person name="Minagawa J."/>
            <person name="Obokata J."/>
            <person name="Shigenobu S."/>
        </authorList>
    </citation>
    <scope>NUCLEOTIDE SEQUENCE [LARGE SCALE GENOMIC DNA]</scope>
</reference>
<feature type="domain" description="Tyrosine-protein phosphatase" evidence="1">
    <location>
        <begin position="3"/>
        <end position="73"/>
    </location>
</feature>
<sequence>MEPQSVLELQEKIRACRPLISSRTLYVCRNGADKSGLMCILSILLDRMKLDQVLTVPLVVGKIKAIRPQVISTVVRRGQKEVNKRIGSHGNHANTATKEDQYKFLYRVLKLASESQDVYANVGASLH</sequence>
<evidence type="ECO:0000259" key="1">
    <source>
        <dbReference type="Pfam" id="PF00102"/>
    </source>
</evidence>
<comment type="caution">
    <text evidence="2">The sequence shown here is derived from an EMBL/GenBank/DDBJ whole genome shotgun (WGS) entry which is preliminary data.</text>
</comment>
<dbReference type="InterPro" id="IPR000242">
    <property type="entry name" value="PTP_cat"/>
</dbReference>